<dbReference type="AlphaFoldDB" id="A0AAE1DJ55"/>
<name>A0AAE1DJ55_9GAST</name>
<accession>A0AAE1DJ55</accession>
<feature type="region of interest" description="Disordered" evidence="1">
    <location>
        <begin position="130"/>
        <end position="149"/>
    </location>
</feature>
<keyword evidence="3" id="KW-1185">Reference proteome</keyword>
<gene>
    <name evidence="2" type="ORF">RRG08_017098</name>
</gene>
<evidence type="ECO:0000256" key="1">
    <source>
        <dbReference type="SAM" id="MobiDB-lite"/>
    </source>
</evidence>
<evidence type="ECO:0000313" key="2">
    <source>
        <dbReference type="EMBL" id="KAK3772561.1"/>
    </source>
</evidence>
<proteinExistence type="predicted"/>
<dbReference type="Proteomes" id="UP001283361">
    <property type="component" value="Unassembled WGS sequence"/>
</dbReference>
<protein>
    <submittedName>
        <fullName evidence="2">Uncharacterized protein</fullName>
    </submittedName>
</protein>
<evidence type="ECO:0000313" key="3">
    <source>
        <dbReference type="Proteomes" id="UP001283361"/>
    </source>
</evidence>
<organism evidence="2 3">
    <name type="scientific">Elysia crispata</name>
    <name type="common">lettuce slug</name>
    <dbReference type="NCBI Taxonomy" id="231223"/>
    <lineage>
        <taxon>Eukaryota</taxon>
        <taxon>Metazoa</taxon>
        <taxon>Spiralia</taxon>
        <taxon>Lophotrochozoa</taxon>
        <taxon>Mollusca</taxon>
        <taxon>Gastropoda</taxon>
        <taxon>Heterobranchia</taxon>
        <taxon>Euthyneura</taxon>
        <taxon>Panpulmonata</taxon>
        <taxon>Sacoglossa</taxon>
        <taxon>Placobranchoidea</taxon>
        <taxon>Plakobranchidae</taxon>
        <taxon>Elysia</taxon>
    </lineage>
</organism>
<reference evidence="2" key="1">
    <citation type="journal article" date="2023" name="G3 (Bethesda)">
        <title>A reference genome for the long-term kleptoplast-retaining sea slug Elysia crispata morphotype clarki.</title>
        <authorList>
            <person name="Eastman K.E."/>
            <person name="Pendleton A.L."/>
            <person name="Shaikh M.A."/>
            <person name="Suttiyut T."/>
            <person name="Ogas R."/>
            <person name="Tomko P."/>
            <person name="Gavelis G."/>
            <person name="Widhalm J.R."/>
            <person name="Wisecaver J.H."/>
        </authorList>
    </citation>
    <scope>NUCLEOTIDE SEQUENCE</scope>
    <source>
        <strain evidence="2">ECLA1</strain>
    </source>
</reference>
<dbReference type="EMBL" id="JAWDGP010003618">
    <property type="protein sequence ID" value="KAK3772561.1"/>
    <property type="molecule type" value="Genomic_DNA"/>
</dbReference>
<sequence>MGYFLLPDRYYFRVDGTGASWSYNFEICHLPVELVPGAEAGSVGWASSKQHYQATGAGSGVRVDVRTESNRLESEQIGWKGRLEAAFGRNAARVFVRPRVSMSGRVQPAEREVRVAETWPLTAHAELTRAKRKHRVRGSSVTRGRWGET</sequence>
<comment type="caution">
    <text evidence="2">The sequence shown here is derived from an EMBL/GenBank/DDBJ whole genome shotgun (WGS) entry which is preliminary data.</text>
</comment>